<dbReference type="EMBL" id="JBHSLD010000001">
    <property type="protein sequence ID" value="MFC5379365.1"/>
    <property type="molecule type" value="Genomic_DNA"/>
</dbReference>
<sequence>MRCWFDNASGPDGLPYVDYVVGPGGDTGPVVDPAAVAAYLFRQMAIRPVPVGMAPRTVSDDADSLGLVGLPVWMWVDEVDAQSFGPASLSLSTGGVTVTLEAGVERVEWDMGDGTTVTCTTPGTPWTEERGATASPDCGHTYTTTSAGLPGEAFPVTATSYWVANWSASTGPSGVLTQQLQATEQVHVGESQVVVTSD</sequence>
<gene>
    <name evidence="1" type="ORF">ACFPJ6_01040</name>
</gene>
<proteinExistence type="predicted"/>
<name>A0ABW0GJV6_9MICO</name>
<reference evidence="2" key="1">
    <citation type="journal article" date="2019" name="Int. J. Syst. Evol. Microbiol.">
        <title>The Global Catalogue of Microorganisms (GCM) 10K type strain sequencing project: providing services to taxonomists for standard genome sequencing and annotation.</title>
        <authorList>
            <consortium name="The Broad Institute Genomics Platform"/>
            <consortium name="The Broad Institute Genome Sequencing Center for Infectious Disease"/>
            <person name="Wu L."/>
            <person name="Ma J."/>
        </authorList>
    </citation>
    <scope>NUCLEOTIDE SEQUENCE [LARGE SCALE GENOMIC DNA]</scope>
    <source>
        <strain evidence="2">CCUG 43114</strain>
    </source>
</reference>
<evidence type="ECO:0000313" key="1">
    <source>
        <dbReference type="EMBL" id="MFC5379365.1"/>
    </source>
</evidence>
<comment type="caution">
    <text evidence="1">The sequence shown here is derived from an EMBL/GenBank/DDBJ whole genome shotgun (WGS) entry which is preliminary data.</text>
</comment>
<protein>
    <recommendedName>
        <fullName evidence="3">ATP/GTP-binding protein</fullName>
    </recommendedName>
</protein>
<accession>A0ABW0GJV6</accession>
<evidence type="ECO:0008006" key="3">
    <source>
        <dbReference type="Google" id="ProtNLM"/>
    </source>
</evidence>
<keyword evidence="2" id="KW-1185">Reference proteome</keyword>
<dbReference type="RefSeq" id="WP_340266507.1">
    <property type="nucleotide sequence ID" value="NZ_JBBEOG010000001.1"/>
</dbReference>
<dbReference type="Proteomes" id="UP001596122">
    <property type="component" value="Unassembled WGS sequence"/>
</dbReference>
<evidence type="ECO:0000313" key="2">
    <source>
        <dbReference type="Proteomes" id="UP001596122"/>
    </source>
</evidence>
<organism evidence="1 2">
    <name type="scientific">Aquipuribacter nitratireducens</name>
    <dbReference type="NCBI Taxonomy" id="650104"/>
    <lineage>
        <taxon>Bacteria</taxon>
        <taxon>Bacillati</taxon>
        <taxon>Actinomycetota</taxon>
        <taxon>Actinomycetes</taxon>
        <taxon>Micrococcales</taxon>
        <taxon>Intrasporangiaceae</taxon>
        <taxon>Aquipuribacter</taxon>
    </lineage>
</organism>